<keyword evidence="12" id="KW-0328">Glycosyltransferase</keyword>
<keyword evidence="10" id="KW-0121">Carboxypeptidase</keyword>
<gene>
    <name evidence="31" type="ORF">N4264_24645</name>
</gene>
<comment type="function">
    <text evidence="1">Cell wall formation. Synthesis of cross-linked peptidoglycan from the lipid intermediates. The enzyme has a penicillin-insensitive transglycosylase N-terminal domain (formation of linear glycan strands) and a penicillin-sensitive transpeptidase C-terminal domain (cross-linking of the peptide subunits).</text>
</comment>
<keyword evidence="11" id="KW-0645">Protease</keyword>
<evidence type="ECO:0000256" key="23">
    <source>
        <dbReference type="ARBA" id="ARBA00023316"/>
    </source>
</evidence>
<evidence type="ECO:0000256" key="15">
    <source>
        <dbReference type="ARBA" id="ARBA00022801"/>
    </source>
</evidence>
<name>A0ABY6BEA8_9GAMM</name>
<feature type="domain" description="Glycosyl transferase family 51" evidence="29">
    <location>
        <begin position="60"/>
        <end position="234"/>
    </location>
</feature>
<dbReference type="InterPro" id="IPR050396">
    <property type="entry name" value="Glycosyltr_51/Transpeptidase"/>
</dbReference>
<comment type="pathway">
    <text evidence="3">Cell wall biogenesis; peptidoglycan biosynthesis.</text>
</comment>
<evidence type="ECO:0000256" key="16">
    <source>
        <dbReference type="ARBA" id="ARBA00022960"/>
    </source>
</evidence>
<dbReference type="SUPFAM" id="SSF53955">
    <property type="entry name" value="Lysozyme-like"/>
    <property type="match status" value="1"/>
</dbReference>
<dbReference type="RefSeq" id="WP_261694851.1">
    <property type="nucleotide sequence ID" value="NZ_CP104694.1"/>
</dbReference>
<dbReference type="NCBIfam" id="TIGR02074">
    <property type="entry name" value="PBP_1a_fam"/>
    <property type="match status" value="1"/>
</dbReference>
<keyword evidence="32" id="KW-1185">Reference proteome</keyword>
<proteinExistence type="inferred from homology"/>
<evidence type="ECO:0000256" key="21">
    <source>
        <dbReference type="ARBA" id="ARBA00023251"/>
    </source>
</evidence>
<evidence type="ECO:0000313" key="32">
    <source>
        <dbReference type="Proteomes" id="UP001064632"/>
    </source>
</evidence>
<evidence type="ECO:0000256" key="19">
    <source>
        <dbReference type="ARBA" id="ARBA00022989"/>
    </source>
</evidence>
<feature type="transmembrane region" description="Helical" evidence="27">
    <location>
        <begin position="12"/>
        <end position="33"/>
    </location>
</feature>
<evidence type="ECO:0000256" key="26">
    <source>
        <dbReference type="ARBA" id="ARBA00049902"/>
    </source>
</evidence>
<evidence type="ECO:0000256" key="9">
    <source>
        <dbReference type="ARBA" id="ARBA00022519"/>
    </source>
</evidence>
<evidence type="ECO:0000256" key="2">
    <source>
        <dbReference type="ARBA" id="ARBA00004249"/>
    </source>
</evidence>
<dbReference type="EC" id="3.4.16.4" evidence="6"/>
<dbReference type="Pfam" id="PF00912">
    <property type="entry name" value="Transgly"/>
    <property type="match status" value="1"/>
</dbReference>
<evidence type="ECO:0000256" key="22">
    <source>
        <dbReference type="ARBA" id="ARBA00023268"/>
    </source>
</evidence>
<keyword evidence="16" id="KW-0133">Cell shape</keyword>
<dbReference type="EMBL" id="CP104694">
    <property type="protein sequence ID" value="UXI67882.1"/>
    <property type="molecule type" value="Genomic_DNA"/>
</dbReference>
<keyword evidence="21" id="KW-0046">Antibiotic resistance</keyword>
<accession>A0ABY6BEA8</accession>
<keyword evidence="20 27" id="KW-0472">Membrane</keyword>
<keyword evidence="18" id="KW-0573">Peptidoglycan synthesis</keyword>
<dbReference type="SUPFAM" id="SSF56601">
    <property type="entry name" value="beta-lactamase/transpeptidase-like"/>
    <property type="match status" value="1"/>
</dbReference>
<protein>
    <recommendedName>
        <fullName evidence="7">Penicillin-binding protein 1A</fullName>
        <ecNumber evidence="25">2.4.99.28</ecNumber>
        <ecNumber evidence="6">3.4.16.4</ecNumber>
    </recommendedName>
</protein>
<evidence type="ECO:0000256" key="5">
    <source>
        <dbReference type="ARBA" id="ARBA00007739"/>
    </source>
</evidence>
<dbReference type="PROSITE" id="PS51257">
    <property type="entry name" value="PROKAR_LIPOPROTEIN"/>
    <property type="match status" value="1"/>
</dbReference>
<feature type="domain" description="Penicillin-binding protein OB-like" evidence="30">
    <location>
        <begin position="321"/>
        <end position="428"/>
    </location>
</feature>
<evidence type="ECO:0000256" key="10">
    <source>
        <dbReference type="ARBA" id="ARBA00022645"/>
    </source>
</evidence>
<keyword evidence="9" id="KW-0997">Cell inner membrane</keyword>
<dbReference type="EC" id="2.4.99.28" evidence="25"/>
<evidence type="ECO:0000256" key="17">
    <source>
        <dbReference type="ARBA" id="ARBA00022968"/>
    </source>
</evidence>
<feature type="domain" description="Penicillin-binding protein transpeptidase" evidence="28">
    <location>
        <begin position="433"/>
        <end position="609"/>
    </location>
</feature>
<evidence type="ECO:0000259" key="29">
    <source>
        <dbReference type="Pfam" id="PF00912"/>
    </source>
</evidence>
<evidence type="ECO:0000256" key="4">
    <source>
        <dbReference type="ARBA" id="ARBA00007090"/>
    </source>
</evidence>
<keyword evidence="15" id="KW-0378">Hydrolase</keyword>
<comment type="similarity">
    <text evidence="4">In the C-terminal section; belongs to the transpeptidase family.</text>
</comment>
<evidence type="ECO:0000256" key="24">
    <source>
        <dbReference type="ARBA" id="ARBA00034000"/>
    </source>
</evidence>
<keyword evidence="8" id="KW-1003">Cell membrane</keyword>
<evidence type="ECO:0000256" key="8">
    <source>
        <dbReference type="ARBA" id="ARBA00022475"/>
    </source>
</evidence>
<dbReference type="InterPro" id="IPR001460">
    <property type="entry name" value="PCN-bd_Tpept"/>
</dbReference>
<dbReference type="InterPro" id="IPR036950">
    <property type="entry name" value="PBP_transglycosylase"/>
</dbReference>
<dbReference type="InterPro" id="IPR001264">
    <property type="entry name" value="Glyco_trans_51"/>
</dbReference>
<keyword evidence="19 27" id="KW-1133">Transmembrane helix</keyword>
<evidence type="ECO:0000256" key="14">
    <source>
        <dbReference type="ARBA" id="ARBA00022692"/>
    </source>
</evidence>
<keyword evidence="23" id="KW-0961">Cell wall biogenesis/degradation</keyword>
<evidence type="ECO:0000256" key="13">
    <source>
        <dbReference type="ARBA" id="ARBA00022679"/>
    </source>
</evidence>
<evidence type="ECO:0000256" key="27">
    <source>
        <dbReference type="SAM" id="Phobius"/>
    </source>
</evidence>
<evidence type="ECO:0000313" key="31">
    <source>
        <dbReference type="EMBL" id="UXI67882.1"/>
    </source>
</evidence>
<dbReference type="PANTHER" id="PTHR32282:SF27">
    <property type="entry name" value="PENICILLIN-BINDING PROTEIN 1A"/>
    <property type="match status" value="1"/>
</dbReference>
<dbReference type="PANTHER" id="PTHR32282">
    <property type="entry name" value="BINDING PROTEIN TRANSPEPTIDASE, PUTATIVE-RELATED"/>
    <property type="match status" value="1"/>
</dbReference>
<keyword evidence="17" id="KW-0735">Signal-anchor</keyword>
<comment type="catalytic activity">
    <reaction evidence="24">
        <text>Preferential cleavage: (Ac)2-L-Lys-D-Ala-|-D-Ala. Also transpeptidation of peptidyl-alanyl moieties that are N-acyl substituents of D-alanine.</text>
        <dbReference type="EC" id="3.4.16.4"/>
    </reaction>
</comment>
<evidence type="ECO:0000256" key="1">
    <source>
        <dbReference type="ARBA" id="ARBA00002624"/>
    </source>
</evidence>
<reference evidence="31" key="1">
    <citation type="submission" date="2022-09" db="EMBL/GenBank/DDBJ databases">
        <title>Tahibacter sp. nov., isolated from a fresh water.</title>
        <authorList>
            <person name="Baek J.H."/>
            <person name="Lee J.K."/>
            <person name="Kim J.M."/>
            <person name="Jeon C.O."/>
        </authorList>
    </citation>
    <scope>NUCLEOTIDE SEQUENCE</scope>
    <source>
        <strain evidence="31">W38</strain>
    </source>
</reference>
<evidence type="ECO:0000256" key="20">
    <source>
        <dbReference type="ARBA" id="ARBA00023136"/>
    </source>
</evidence>
<evidence type="ECO:0000256" key="11">
    <source>
        <dbReference type="ARBA" id="ARBA00022670"/>
    </source>
</evidence>
<dbReference type="Gene3D" id="3.40.710.10">
    <property type="entry name" value="DD-peptidase/beta-lactamase superfamily"/>
    <property type="match status" value="2"/>
</dbReference>
<keyword evidence="22" id="KW-0511">Multifunctional enzyme</keyword>
<evidence type="ECO:0000259" key="28">
    <source>
        <dbReference type="Pfam" id="PF00905"/>
    </source>
</evidence>
<comment type="catalytic activity">
    <reaction evidence="26">
        <text>[GlcNAc-(1-&gt;4)-Mur2Ac(oyl-L-Ala-gamma-D-Glu-L-Lys-D-Ala-D-Ala)](n)-di-trans,octa-cis-undecaprenyl diphosphate + beta-D-GlcNAc-(1-&gt;4)-Mur2Ac(oyl-L-Ala-gamma-D-Glu-L-Lys-D-Ala-D-Ala)-di-trans,octa-cis-undecaprenyl diphosphate = [GlcNAc-(1-&gt;4)-Mur2Ac(oyl-L-Ala-gamma-D-Glu-L-Lys-D-Ala-D-Ala)](n+1)-di-trans,octa-cis-undecaprenyl diphosphate + di-trans,octa-cis-undecaprenyl diphosphate + H(+)</text>
        <dbReference type="Rhea" id="RHEA:23708"/>
        <dbReference type="Rhea" id="RHEA-COMP:9602"/>
        <dbReference type="Rhea" id="RHEA-COMP:9603"/>
        <dbReference type="ChEBI" id="CHEBI:15378"/>
        <dbReference type="ChEBI" id="CHEBI:58405"/>
        <dbReference type="ChEBI" id="CHEBI:60033"/>
        <dbReference type="ChEBI" id="CHEBI:78435"/>
        <dbReference type="EC" id="2.4.99.28"/>
    </reaction>
</comment>
<dbReference type="Pfam" id="PF17092">
    <property type="entry name" value="PCB_OB"/>
    <property type="match status" value="1"/>
</dbReference>
<dbReference type="Pfam" id="PF00905">
    <property type="entry name" value="Transpeptidase"/>
    <property type="match status" value="1"/>
</dbReference>
<evidence type="ECO:0000256" key="18">
    <source>
        <dbReference type="ARBA" id="ARBA00022984"/>
    </source>
</evidence>
<comment type="similarity">
    <text evidence="5">In the N-terminal section; belongs to the glycosyltransferase 51 family.</text>
</comment>
<evidence type="ECO:0000256" key="25">
    <source>
        <dbReference type="ARBA" id="ARBA00044770"/>
    </source>
</evidence>
<organism evidence="31 32">
    <name type="scientific">Tahibacter amnicola</name>
    <dbReference type="NCBI Taxonomy" id="2976241"/>
    <lineage>
        <taxon>Bacteria</taxon>
        <taxon>Pseudomonadati</taxon>
        <taxon>Pseudomonadota</taxon>
        <taxon>Gammaproteobacteria</taxon>
        <taxon>Lysobacterales</taxon>
        <taxon>Rhodanobacteraceae</taxon>
        <taxon>Tahibacter</taxon>
    </lineage>
</organism>
<comment type="subcellular location">
    <subcellularLocation>
        <location evidence="2">Cell inner membrane</location>
        <topology evidence="2">Single-pass type II membrane protein</topology>
    </subcellularLocation>
</comment>
<dbReference type="Gene3D" id="1.10.3810.10">
    <property type="entry name" value="Biosynthetic peptidoglycan transglycosylase-like"/>
    <property type="match status" value="1"/>
</dbReference>
<dbReference type="Proteomes" id="UP001064632">
    <property type="component" value="Chromosome"/>
</dbReference>
<evidence type="ECO:0000256" key="6">
    <source>
        <dbReference type="ARBA" id="ARBA00012448"/>
    </source>
</evidence>
<evidence type="ECO:0000256" key="3">
    <source>
        <dbReference type="ARBA" id="ARBA00004752"/>
    </source>
</evidence>
<evidence type="ECO:0000259" key="30">
    <source>
        <dbReference type="Pfam" id="PF17092"/>
    </source>
</evidence>
<dbReference type="InterPro" id="IPR012338">
    <property type="entry name" value="Beta-lactam/transpept-like"/>
</dbReference>
<sequence>MRVLLRLVRYALYLALSGVLLGCLAIGIAYWLISPRLPSVETLRDVRLQVPLRVYTSDDKLVATFGETRRIPVSIEQVPAKVKNAFLAAEDARFYEHPGFDMQGIFRAVWHLVRTGGDKGPGGSTITQQVARNFFLSPEQTYTRKISELFLALRIENALSKDEILALYLNKIFLGHRAYGVAAAAEFYYGKTLDQLDLAECAMLASLPKFPSTGNPLFNRDRAVQRRNYVLARMSENKFITEKEMKEAMEQPDRSYAHEPPIEVEAPYLAEMVRADAMERLGNDALTDGYSIRTTIDSRMQEAANKALRDSLIDYDRRHGYRGAEAHVELKPGAKPEDLNRELANFRPIAGLVPGIVSEVSKEQAQVYLADGQTVILDKASVEWARPYQSENSRGPAPKTVDSVLKAGDIVRVARNDEDKWTLGQIPAAQSALVSLDPDDGAIRALVGGFSFGRSKFNRATQSARQPGSGFKPFLYAAAFEHGFTPASILNDAPLSFPDPSRPGGVWSPSNDDDKFEGPMRLREALVKSVNLISVRLLDAIGVRYAREFITRFGLPLEAMPENLSMSLGTAAVAPLMMARGYAVFANGGMLVDPYFIATIKDRDGKEIYTAQPARACRDCPERLLDDARLARAAAASAATAATVPSATPGDIAAAATIAPAASPASRFAPIAAASAATTAPATPAEPGKPRLAPRTLDVRTAYLVSSLLRDVVRRGTGHAAMELKRNDLAGKTGTTNEHRDAWFNGFNDRVVTSVWVGFDDFSSLGRGEFGSKAALPIWINYMRVALDGLAERPFATPPGISTARIDPGSGYLASSDDAGAILEYFKSEDIDRLAAPPPEDMLDEEGHQEAYDIF</sequence>
<dbReference type="InterPro" id="IPR031376">
    <property type="entry name" value="PCB_OB"/>
</dbReference>
<keyword evidence="13" id="KW-0808">Transferase</keyword>
<keyword evidence="14 27" id="KW-0812">Transmembrane</keyword>
<evidence type="ECO:0000256" key="7">
    <source>
        <dbReference type="ARBA" id="ARBA00018638"/>
    </source>
</evidence>
<dbReference type="InterPro" id="IPR023346">
    <property type="entry name" value="Lysozyme-like_dom_sf"/>
</dbReference>
<evidence type="ECO:0000256" key="12">
    <source>
        <dbReference type="ARBA" id="ARBA00022676"/>
    </source>
</evidence>